<dbReference type="RefSeq" id="WP_213591776.1">
    <property type="nucleotide sequence ID" value="NZ_BOSM01000004.1"/>
</dbReference>
<keyword evidence="1" id="KW-0812">Transmembrane</keyword>
<organism evidence="2 3">
    <name type="scientific">Paenibacillus woosongensis</name>
    <dbReference type="NCBI Taxonomy" id="307580"/>
    <lineage>
        <taxon>Bacteria</taxon>
        <taxon>Bacillati</taxon>
        <taxon>Bacillota</taxon>
        <taxon>Bacilli</taxon>
        <taxon>Bacillales</taxon>
        <taxon>Paenibacillaceae</taxon>
        <taxon>Paenibacillus</taxon>
    </lineage>
</organism>
<proteinExistence type="predicted"/>
<accession>A0ABQ4MT96</accession>
<protein>
    <submittedName>
        <fullName evidence="2">Uncharacterized protein</fullName>
    </submittedName>
</protein>
<keyword evidence="3" id="KW-1185">Reference proteome</keyword>
<name>A0ABQ4MT96_9BACL</name>
<dbReference type="Proteomes" id="UP000681290">
    <property type="component" value="Unassembled WGS sequence"/>
</dbReference>
<evidence type="ECO:0000313" key="3">
    <source>
        <dbReference type="Proteomes" id="UP000681290"/>
    </source>
</evidence>
<reference evidence="2 3" key="1">
    <citation type="submission" date="2021-03" db="EMBL/GenBank/DDBJ databases">
        <title>Antimicrobial resistance genes in bacteria isolated from Japanese honey, and their potential for conferring macrolide and lincosamide resistance in the American foulbrood pathogen Paenibacillus larvae.</title>
        <authorList>
            <person name="Okamoto M."/>
            <person name="Kumagai M."/>
            <person name="Kanamori H."/>
            <person name="Takamatsu D."/>
        </authorList>
    </citation>
    <scope>NUCLEOTIDE SEQUENCE [LARGE SCALE GENOMIC DNA]</scope>
    <source>
        <strain evidence="2 3">J15TS10</strain>
    </source>
</reference>
<gene>
    <name evidence="2" type="ORF">J15TS10_29470</name>
</gene>
<keyword evidence="1" id="KW-0472">Membrane</keyword>
<comment type="caution">
    <text evidence="2">The sequence shown here is derived from an EMBL/GenBank/DDBJ whole genome shotgun (WGS) entry which is preliminary data.</text>
</comment>
<evidence type="ECO:0000256" key="1">
    <source>
        <dbReference type="SAM" id="Phobius"/>
    </source>
</evidence>
<keyword evidence="1" id="KW-1133">Transmembrane helix</keyword>
<dbReference type="EMBL" id="BOSM01000004">
    <property type="protein sequence ID" value="GIP59133.1"/>
    <property type="molecule type" value="Genomic_DNA"/>
</dbReference>
<sequence length="93" mass="10838">MFKMKQWIGLLAGLIMLLAVLSSIKIGEDRYIASYAFDLLGLTHNRFVIILIFIAAWWVWGKTMKDVKAIWLNWSRLLLSLLFLIAFISFFIV</sequence>
<feature type="transmembrane region" description="Helical" evidence="1">
    <location>
        <begin position="71"/>
        <end position="92"/>
    </location>
</feature>
<feature type="transmembrane region" description="Helical" evidence="1">
    <location>
        <begin position="39"/>
        <end position="59"/>
    </location>
</feature>
<evidence type="ECO:0000313" key="2">
    <source>
        <dbReference type="EMBL" id="GIP59133.1"/>
    </source>
</evidence>